<dbReference type="FunFam" id="3.40.50.720:FF:000084">
    <property type="entry name" value="Short-chain dehydrogenase reductase"/>
    <property type="match status" value="1"/>
</dbReference>
<protein>
    <submittedName>
        <fullName evidence="4">Uncharacterized protein</fullName>
    </submittedName>
</protein>
<dbReference type="PANTHER" id="PTHR43180:SF63">
    <property type="entry name" value="DEHYDROGENASE_REDUCTASE FAMILY PROTEIN, PUTATIVE (AFU_ORTHOLOGUE AFUA_6G03520)-RELATED"/>
    <property type="match status" value="1"/>
</dbReference>
<dbReference type="CDD" id="cd05233">
    <property type="entry name" value="SDR_c"/>
    <property type="match status" value="1"/>
</dbReference>
<dbReference type="Proteomes" id="UP000754883">
    <property type="component" value="Unassembled WGS sequence"/>
</dbReference>
<dbReference type="AlphaFoldDB" id="A0A9N9U3C1"/>
<gene>
    <name evidence="4" type="ORF">CBYS24578_00016318</name>
</gene>
<dbReference type="Pfam" id="PF13561">
    <property type="entry name" value="adh_short_C2"/>
    <property type="match status" value="1"/>
</dbReference>
<sequence length="285" mass="30337">MASSGQTGRLAGKNAIVTGAGGGIGLETCILFAKEGANVLMADISEPALEKALAKVKQLVPGAGRVETKKTDVSKEADVKALVEHLDAWGGLDVIFNNAGIMHAQDDDAVNTPEAIWDLTHNINVKGVWFGCKHAVLSLRRHNKTRGSIINTASVVALVGAATPQLAYTASKGAVLALTRELAMVHARENFRFNNLCPAPLNTPLLQDWLGDDKPKRLRREIHFPMGRFGEAIEQAQAVVFLASDESSFVNGHDFVVDGGMTKAYVTAEGPAVPPPQNNALKDSL</sequence>
<dbReference type="InterPro" id="IPR020904">
    <property type="entry name" value="Sc_DH/Rdtase_CS"/>
</dbReference>
<reference evidence="5" key="1">
    <citation type="submission" date="2019-06" db="EMBL/GenBank/DDBJ databases">
        <authorList>
            <person name="Broberg M."/>
        </authorList>
    </citation>
    <scope>NUCLEOTIDE SEQUENCE [LARGE SCALE GENOMIC DNA]</scope>
</reference>
<dbReference type="PROSITE" id="PS00061">
    <property type="entry name" value="ADH_SHORT"/>
    <property type="match status" value="1"/>
</dbReference>
<name>A0A9N9U3C1_9HYPO</name>
<evidence type="ECO:0000256" key="3">
    <source>
        <dbReference type="ARBA" id="ARBA00023002"/>
    </source>
</evidence>
<dbReference type="PRINTS" id="PR00081">
    <property type="entry name" value="GDHRDH"/>
</dbReference>
<evidence type="ECO:0000313" key="4">
    <source>
        <dbReference type="EMBL" id="CAG9974800.1"/>
    </source>
</evidence>
<organism evidence="4 5">
    <name type="scientific">Clonostachys byssicola</name>
    <dbReference type="NCBI Taxonomy" id="160290"/>
    <lineage>
        <taxon>Eukaryota</taxon>
        <taxon>Fungi</taxon>
        <taxon>Dikarya</taxon>
        <taxon>Ascomycota</taxon>
        <taxon>Pezizomycotina</taxon>
        <taxon>Sordariomycetes</taxon>
        <taxon>Hypocreomycetidae</taxon>
        <taxon>Hypocreales</taxon>
        <taxon>Bionectriaceae</taxon>
        <taxon>Clonostachys</taxon>
    </lineage>
</organism>
<dbReference type="GO" id="GO:0016491">
    <property type="term" value="F:oxidoreductase activity"/>
    <property type="evidence" value="ECO:0007669"/>
    <property type="project" value="UniProtKB-KW"/>
</dbReference>
<keyword evidence="5" id="KW-1185">Reference proteome</keyword>
<keyword evidence="2" id="KW-0521">NADP</keyword>
<dbReference type="OrthoDB" id="417891at2759"/>
<comment type="similarity">
    <text evidence="1">Belongs to the short-chain dehydrogenases/reductases (SDR) family.</text>
</comment>
<evidence type="ECO:0000256" key="1">
    <source>
        <dbReference type="ARBA" id="ARBA00006484"/>
    </source>
</evidence>
<dbReference type="PANTHER" id="PTHR43180">
    <property type="entry name" value="3-OXOACYL-(ACYL-CARRIER-PROTEIN) REDUCTASE (AFU_ORTHOLOGUE AFUA_6G11210)"/>
    <property type="match status" value="1"/>
</dbReference>
<dbReference type="Gene3D" id="3.40.50.720">
    <property type="entry name" value="NAD(P)-binding Rossmann-like Domain"/>
    <property type="match status" value="1"/>
</dbReference>
<accession>A0A9N9U3C1</accession>
<dbReference type="InterPro" id="IPR036291">
    <property type="entry name" value="NAD(P)-bd_dom_sf"/>
</dbReference>
<dbReference type="SUPFAM" id="SSF51735">
    <property type="entry name" value="NAD(P)-binding Rossmann-fold domains"/>
    <property type="match status" value="1"/>
</dbReference>
<dbReference type="InterPro" id="IPR002347">
    <property type="entry name" value="SDR_fam"/>
</dbReference>
<reference evidence="4 5" key="2">
    <citation type="submission" date="2021-10" db="EMBL/GenBank/DDBJ databases">
        <authorList>
            <person name="Piombo E."/>
        </authorList>
    </citation>
    <scope>NUCLEOTIDE SEQUENCE [LARGE SCALE GENOMIC DNA]</scope>
</reference>
<evidence type="ECO:0000313" key="5">
    <source>
        <dbReference type="Proteomes" id="UP000754883"/>
    </source>
</evidence>
<dbReference type="PRINTS" id="PR00080">
    <property type="entry name" value="SDRFAMILY"/>
</dbReference>
<comment type="caution">
    <text evidence="4">The sequence shown here is derived from an EMBL/GenBank/DDBJ whole genome shotgun (WGS) entry which is preliminary data.</text>
</comment>
<dbReference type="EMBL" id="CABFNO020001248">
    <property type="protein sequence ID" value="CAG9974800.1"/>
    <property type="molecule type" value="Genomic_DNA"/>
</dbReference>
<keyword evidence="3" id="KW-0560">Oxidoreductase</keyword>
<evidence type="ECO:0000256" key="2">
    <source>
        <dbReference type="ARBA" id="ARBA00022857"/>
    </source>
</evidence>
<proteinExistence type="inferred from homology"/>